<evidence type="ECO:0000313" key="11">
    <source>
        <dbReference type="EMBL" id="EDQ90092.1"/>
    </source>
</evidence>
<reference evidence="11 12" key="1">
    <citation type="journal article" date="2008" name="Nature">
        <title>The genome of the choanoflagellate Monosiga brevicollis and the origin of metazoans.</title>
        <authorList>
            <consortium name="JGI Sequencing"/>
            <person name="King N."/>
            <person name="Westbrook M.J."/>
            <person name="Young S.L."/>
            <person name="Kuo A."/>
            <person name="Abedin M."/>
            <person name="Chapman J."/>
            <person name="Fairclough S."/>
            <person name="Hellsten U."/>
            <person name="Isogai Y."/>
            <person name="Letunic I."/>
            <person name="Marr M."/>
            <person name="Pincus D."/>
            <person name="Putnam N."/>
            <person name="Rokas A."/>
            <person name="Wright K.J."/>
            <person name="Zuzow R."/>
            <person name="Dirks W."/>
            <person name="Good M."/>
            <person name="Goodstein D."/>
            <person name="Lemons D."/>
            <person name="Li W."/>
            <person name="Lyons J.B."/>
            <person name="Morris A."/>
            <person name="Nichols S."/>
            <person name="Richter D.J."/>
            <person name="Salamov A."/>
            <person name="Bork P."/>
            <person name="Lim W.A."/>
            <person name="Manning G."/>
            <person name="Miller W.T."/>
            <person name="McGinnis W."/>
            <person name="Shapiro H."/>
            <person name="Tjian R."/>
            <person name="Grigoriev I.V."/>
            <person name="Rokhsar D."/>
        </authorList>
    </citation>
    <scope>NUCLEOTIDE SEQUENCE [LARGE SCALE GENOMIC DNA]</scope>
    <source>
        <strain evidence="12">MX1 / ATCC 50154</strain>
    </source>
</reference>
<dbReference type="OMA" id="IESHRRM"/>
<dbReference type="InterPro" id="IPR009582">
    <property type="entry name" value="Spc2/SPCS2"/>
</dbReference>
<keyword evidence="12" id="KW-1185">Reference proteome</keyword>
<evidence type="ECO:0000256" key="9">
    <source>
        <dbReference type="RuleBase" id="RU368033"/>
    </source>
</evidence>
<evidence type="ECO:0000256" key="1">
    <source>
        <dbReference type="ARBA" id="ARBA00004477"/>
    </source>
</evidence>
<name>A9UWS4_MONBE</name>
<keyword evidence="5 9" id="KW-0256">Endoplasmic reticulum</keyword>
<sequence length="213" mass="23016">MGSKRTSRKAAPVPAKGGEPAQADEADAAPEVEAESPIIISKWDGQTVRNSLEEAFCKATGDAVPEEFEQATAEEDFKLIMAAIGCAFAGYACIYGLFVPHPASSQVVGICAAAYFVFMTILNVHAMFFDQHAAVLMRSQKTGQRLSTFVHMNKYSPELTVEMILASSAGTSSSQTFDGHVGQFFYEDGEMCREAVVQVTEDLLSQLLALKNE</sequence>
<dbReference type="eggNOG" id="KOG4072">
    <property type="taxonomic scope" value="Eukaryota"/>
</dbReference>
<evidence type="ECO:0000256" key="6">
    <source>
        <dbReference type="ARBA" id="ARBA00022989"/>
    </source>
</evidence>
<keyword evidence="7 9" id="KW-0472">Membrane</keyword>
<gene>
    <name evidence="11" type="ORF">MONBRDRAFT_32001</name>
</gene>
<keyword evidence="4 9" id="KW-0812">Transmembrane</keyword>
<evidence type="ECO:0000256" key="7">
    <source>
        <dbReference type="ARBA" id="ARBA00023136"/>
    </source>
</evidence>
<keyword evidence="6 9" id="KW-1133">Transmembrane helix</keyword>
<feature type="region of interest" description="Disordered" evidence="10">
    <location>
        <begin position="1"/>
        <end position="32"/>
    </location>
</feature>
<dbReference type="EMBL" id="CH991548">
    <property type="protein sequence ID" value="EDQ90092.1"/>
    <property type="molecule type" value="Genomic_DNA"/>
</dbReference>
<dbReference type="PANTHER" id="PTHR13085:SF0">
    <property type="entry name" value="SIGNAL PEPTIDASE COMPLEX SUBUNIT 2"/>
    <property type="match status" value="1"/>
</dbReference>
<comment type="subcellular location">
    <subcellularLocation>
        <location evidence="1 9">Endoplasmic reticulum membrane</location>
        <topology evidence="1 9">Multi-pass membrane protein</topology>
    </subcellularLocation>
</comment>
<dbReference type="GO" id="GO:0006465">
    <property type="term" value="P:signal peptide processing"/>
    <property type="evidence" value="ECO:0000318"/>
    <property type="project" value="GO_Central"/>
</dbReference>
<dbReference type="GO" id="GO:0005787">
    <property type="term" value="C:signal peptidase complex"/>
    <property type="evidence" value="ECO:0000318"/>
    <property type="project" value="GO_Central"/>
</dbReference>
<feature type="transmembrane region" description="Helical" evidence="9">
    <location>
        <begin position="107"/>
        <end position="129"/>
    </location>
</feature>
<evidence type="ECO:0000256" key="4">
    <source>
        <dbReference type="ARBA" id="ARBA00022692"/>
    </source>
</evidence>
<dbReference type="AlphaFoldDB" id="A9UWS4"/>
<evidence type="ECO:0000256" key="5">
    <source>
        <dbReference type="ARBA" id="ARBA00022824"/>
    </source>
</evidence>
<comment type="similarity">
    <text evidence="2 9">Belongs to the SPCS2 family.</text>
</comment>
<accession>A9UWS4</accession>
<protein>
    <recommendedName>
        <fullName evidence="3 9">Signal peptidase complex subunit 2</fullName>
    </recommendedName>
</protein>
<proteinExistence type="inferred from homology"/>
<dbReference type="STRING" id="81824.A9UWS4"/>
<dbReference type="Pfam" id="PF06703">
    <property type="entry name" value="SPC25"/>
    <property type="match status" value="1"/>
</dbReference>
<feature type="transmembrane region" description="Helical" evidence="9">
    <location>
        <begin position="79"/>
        <end position="101"/>
    </location>
</feature>
<dbReference type="GeneID" id="5890142"/>
<dbReference type="InParanoid" id="A9UWS4"/>
<evidence type="ECO:0000256" key="10">
    <source>
        <dbReference type="SAM" id="MobiDB-lite"/>
    </source>
</evidence>
<organism evidence="11 12">
    <name type="scientific">Monosiga brevicollis</name>
    <name type="common">Choanoflagellate</name>
    <dbReference type="NCBI Taxonomy" id="81824"/>
    <lineage>
        <taxon>Eukaryota</taxon>
        <taxon>Choanoflagellata</taxon>
        <taxon>Craspedida</taxon>
        <taxon>Salpingoecidae</taxon>
        <taxon>Monosiga</taxon>
    </lineage>
</organism>
<evidence type="ECO:0000256" key="3">
    <source>
        <dbReference type="ARBA" id="ARBA00017057"/>
    </source>
</evidence>
<dbReference type="GO" id="GO:0008233">
    <property type="term" value="F:peptidase activity"/>
    <property type="evidence" value="ECO:0007669"/>
    <property type="project" value="UniProtKB-UniRule"/>
</dbReference>
<evidence type="ECO:0000256" key="2">
    <source>
        <dbReference type="ARBA" id="ARBA00007324"/>
    </source>
</evidence>
<dbReference type="PANTHER" id="PTHR13085">
    <property type="entry name" value="MICROSOMAL SIGNAL PEPTIDASE 25 KDA SUBUNIT"/>
    <property type="match status" value="1"/>
</dbReference>
<dbReference type="FunCoup" id="A9UWS4">
    <property type="interactions" value="1120"/>
</dbReference>
<dbReference type="RefSeq" id="XP_001744859.1">
    <property type="nucleotide sequence ID" value="XM_001744807.1"/>
</dbReference>
<dbReference type="KEGG" id="mbr:MONBRDRAFT_32001"/>
<feature type="compositionally biased region" description="Acidic residues" evidence="10">
    <location>
        <begin position="22"/>
        <end position="32"/>
    </location>
</feature>
<comment type="function">
    <text evidence="8 9">Component of the signal peptidase complex (SPC) which catalyzes the cleavage of N-terminal signal sequences from nascent proteins as they are translocated into the lumen of the endoplasmic reticulum. Enhances the enzymatic activity of SPC and facilitates the interactions between different components of the translocation site.</text>
</comment>
<dbReference type="Proteomes" id="UP000001357">
    <property type="component" value="Unassembled WGS sequence"/>
</dbReference>
<evidence type="ECO:0000256" key="8">
    <source>
        <dbReference type="ARBA" id="ARBA00045608"/>
    </source>
</evidence>
<dbReference type="GO" id="GO:0045047">
    <property type="term" value="P:protein targeting to ER"/>
    <property type="evidence" value="ECO:0000318"/>
    <property type="project" value="GO_Central"/>
</dbReference>
<evidence type="ECO:0000313" key="12">
    <source>
        <dbReference type="Proteomes" id="UP000001357"/>
    </source>
</evidence>